<protein>
    <submittedName>
        <fullName evidence="3">Alpha/beta hydrolase family protein</fullName>
    </submittedName>
</protein>
<keyword evidence="1" id="KW-0732">Signal</keyword>
<evidence type="ECO:0000259" key="2">
    <source>
        <dbReference type="Pfam" id="PF01738"/>
    </source>
</evidence>
<dbReference type="AlphaFoldDB" id="A0A1M4T1A4"/>
<proteinExistence type="predicted"/>
<dbReference type="RefSeq" id="WP_072833458.1">
    <property type="nucleotide sequence ID" value="NZ_FQUU01000001.1"/>
</dbReference>
<dbReference type="InterPro" id="IPR029058">
    <property type="entry name" value="AB_hydrolase_fold"/>
</dbReference>
<dbReference type="PANTHER" id="PTHR43037">
    <property type="entry name" value="UNNAMED PRODUCT-RELATED"/>
    <property type="match status" value="1"/>
</dbReference>
<dbReference type="InterPro" id="IPR050955">
    <property type="entry name" value="Plant_Biomass_Hydrol_Est"/>
</dbReference>
<dbReference type="PANTHER" id="PTHR43037:SF1">
    <property type="entry name" value="BLL1128 PROTEIN"/>
    <property type="match status" value="1"/>
</dbReference>
<name>A0A1M4T1A4_9BACT</name>
<dbReference type="EMBL" id="FQUU01000001">
    <property type="protein sequence ID" value="SHE38037.1"/>
    <property type="molecule type" value="Genomic_DNA"/>
</dbReference>
<dbReference type="InterPro" id="IPR002925">
    <property type="entry name" value="Dienelactn_hydro"/>
</dbReference>
<reference evidence="3 4" key="1">
    <citation type="submission" date="2016-11" db="EMBL/GenBank/DDBJ databases">
        <authorList>
            <person name="Jaros S."/>
            <person name="Januszkiewicz K."/>
            <person name="Wedrychowicz H."/>
        </authorList>
    </citation>
    <scope>NUCLEOTIDE SEQUENCE [LARGE SCALE GENOMIC DNA]</scope>
    <source>
        <strain evidence="3 4">DSM 18119</strain>
    </source>
</reference>
<dbReference type="OrthoDB" id="9764953at2"/>
<dbReference type="Pfam" id="PF01738">
    <property type="entry name" value="DLH"/>
    <property type="match status" value="1"/>
</dbReference>
<dbReference type="SUPFAM" id="SSF53474">
    <property type="entry name" value="alpha/beta-Hydrolases"/>
    <property type="match status" value="1"/>
</dbReference>
<dbReference type="STRING" id="1121884.SAMN02745131_00303"/>
<evidence type="ECO:0000256" key="1">
    <source>
        <dbReference type="ARBA" id="ARBA00022729"/>
    </source>
</evidence>
<feature type="domain" description="Dienelactone hydrolase" evidence="2">
    <location>
        <begin position="113"/>
        <end position="213"/>
    </location>
</feature>
<dbReference type="Proteomes" id="UP000184048">
    <property type="component" value="Unassembled WGS sequence"/>
</dbReference>
<accession>A0A1M4T1A4</accession>
<keyword evidence="3" id="KW-0378">Hydrolase</keyword>
<evidence type="ECO:0000313" key="4">
    <source>
        <dbReference type="Proteomes" id="UP000184048"/>
    </source>
</evidence>
<dbReference type="Gene3D" id="3.40.50.1820">
    <property type="entry name" value="alpha/beta hydrolase"/>
    <property type="match status" value="1"/>
</dbReference>
<organism evidence="3 4">
    <name type="scientific">Flavisolibacter ginsengisoli DSM 18119</name>
    <dbReference type="NCBI Taxonomy" id="1121884"/>
    <lineage>
        <taxon>Bacteria</taxon>
        <taxon>Pseudomonadati</taxon>
        <taxon>Bacteroidota</taxon>
        <taxon>Chitinophagia</taxon>
        <taxon>Chitinophagales</taxon>
        <taxon>Chitinophagaceae</taxon>
        <taxon>Flavisolibacter</taxon>
    </lineage>
</organism>
<evidence type="ECO:0000313" key="3">
    <source>
        <dbReference type="EMBL" id="SHE38037.1"/>
    </source>
</evidence>
<sequence>MTSASSYKIILLLFILFFKGLPSIAQQTAQQFTQQISYLLALPEGYDKDTTARWPLVIFLHGSGERGNDLGKVKKNGPPKLVDQGKKFPFILVSPQAGAEAAWDPEMLYRLEQYLKKEYRVNSDKVYLTGLSMGGYGTWDLAMKHPEEFAAIAPICGGGDAASAWKLRNIPIWCFHGAKDNVVPLAASENMVKAAKEYNPDVKFTVYPNADHNSWDASYNNDALYTWLLSNKKYVYKEVSVKPAILRSYAGKYLGPDKDTVSLVFEKGKLIARPGKDTVPLKPAGDNLFFIDANKPMDIRFQRNKSGIVSFLFLGDRKLLYRKFK</sequence>
<gene>
    <name evidence="3" type="ORF">SAMN02745131_00303</name>
</gene>
<keyword evidence="4" id="KW-1185">Reference proteome</keyword>
<dbReference type="GO" id="GO:0016787">
    <property type="term" value="F:hydrolase activity"/>
    <property type="evidence" value="ECO:0007669"/>
    <property type="project" value="UniProtKB-KW"/>
</dbReference>